<dbReference type="HOGENOM" id="CLU_2981798_0_0_1"/>
<organism evidence="1 2">
    <name type="scientific">Brassica oleracea var. oleracea</name>
    <dbReference type="NCBI Taxonomy" id="109376"/>
    <lineage>
        <taxon>Eukaryota</taxon>
        <taxon>Viridiplantae</taxon>
        <taxon>Streptophyta</taxon>
        <taxon>Embryophyta</taxon>
        <taxon>Tracheophyta</taxon>
        <taxon>Spermatophyta</taxon>
        <taxon>Magnoliopsida</taxon>
        <taxon>eudicotyledons</taxon>
        <taxon>Gunneridae</taxon>
        <taxon>Pentapetalae</taxon>
        <taxon>rosids</taxon>
        <taxon>malvids</taxon>
        <taxon>Brassicales</taxon>
        <taxon>Brassicaceae</taxon>
        <taxon>Brassiceae</taxon>
        <taxon>Brassica</taxon>
    </lineage>
</organism>
<evidence type="ECO:0000313" key="1">
    <source>
        <dbReference type="EnsemblPlants" id="Bo1g011870.1"/>
    </source>
</evidence>
<reference evidence="1" key="2">
    <citation type="submission" date="2015-03" db="UniProtKB">
        <authorList>
            <consortium name="EnsemblPlants"/>
        </authorList>
    </citation>
    <scope>IDENTIFICATION</scope>
</reference>
<name>A0A0D3A312_BRAOL</name>
<proteinExistence type="predicted"/>
<dbReference type="EnsemblPlants" id="Bo1g011870.1">
    <property type="protein sequence ID" value="Bo1g011870.1"/>
    <property type="gene ID" value="Bo1g011870"/>
</dbReference>
<accession>A0A0D3A312</accession>
<sequence>MECQIFFFHSYFSSGFRRLTKANDIAFEVRYEVDISKNLMFSVLAYEQYRSFTFNINS</sequence>
<keyword evidence="2" id="KW-1185">Reference proteome</keyword>
<evidence type="ECO:0000313" key="2">
    <source>
        <dbReference type="Proteomes" id="UP000032141"/>
    </source>
</evidence>
<dbReference type="AlphaFoldDB" id="A0A0D3A312"/>
<dbReference type="Gramene" id="Bo1g011870.1">
    <property type="protein sequence ID" value="Bo1g011870.1"/>
    <property type="gene ID" value="Bo1g011870"/>
</dbReference>
<dbReference type="Proteomes" id="UP000032141">
    <property type="component" value="Chromosome C1"/>
</dbReference>
<protein>
    <submittedName>
        <fullName evidence="1">Uncharacterized protein</fullName>
    </submittedName>
</protein>
<reference evidence="1 2" key="1">
    <citation type="journal article" date="2014" name="Genome Biol.">
        <title>Transcriptome and methylome profiling reveals relics of genome dominance in the mesopolyploid Brassica oleracea.</title>
        <authorList>
            <person name="Parkin I.A."/>
            <person name="Koh C."/>
            <person name="Tang H."/>
            <person name="Robinson S.J."/>
            <person name="Kagale S."/>
            <person name="Clarke W.E."/>
            <person name="Town C.D."/>
            <person name="Nixon J."/>
            <person name="Krishnakumar V."/>
            <person name="Bidwell S.L."/>
            <person name="Denoeud F."/>
            <person name="Belcram H."/>
            <person name="Links M.G."/>
            <person name="Just J."/>
            <person name="Clarke C."/>
            <person name="Bender T."/>
            <person name="Huebert T."/>
            <person name="Mason A.S."/>
            <person name="Pires J.C."/>
            <person name="Barker G."/>
            <person name="Moore J."/>
            <person name="Walley P.G."/>
            <person name="Manoli S."/>
            <person name="Batley J."/>
            <person name="Edwards D."/>
            <person name="Nelson M.N."/>
            <person name="Wang X."/>
            <person name="Paterson A.H."/>
            <person name="King G."/>
            <person name="Bancroft I."/>
            <person name="Chalhoub B."/>
            <person name="Sharpe A.G."/>
        </authorList>
    </citation>
    <scope>NUCLEOTIDE SEQUENCE</scope>
    <source>
        <strain evidence="1 2">cv. TO1000</strain>
    </source>
</reference>